<feature type="domain" description="VOC" evidence="1">
    <location>
        <begin position="6"/>
        <end position="127"/>
    </location>
</feature>
<proteinExistence type="predicted"/>
<evidence type="ECO:0000313" key="2">
    <source>
        <dbReference type="EMBL" id="BBU86482.1"/>
    </source>
</evidence>
<evidence type="ECO:0000259" key="1">
    <source>
        <dbReference type="PROSITE" id="PS51819"/>
    </source>
</evidence>
<dbReference type="CDD" id="cd08352">
    <property type="entry name" value="VOC_Bs_YwkD_like"/>
    <property type="match status" value="1"/>
</dbReference>
<name>A0A8S0G1G8_ECOLX</name>
<dbReference type="SUPFAM" id="SSF54593">
    <property type="entry name" value="Glyoxalase/Bleomycin resistance protein/Dihydroxybiphenyl dioxygenase"/>
    <property type="match status" value="1"/>
</dbReference>
<evidence type="ECO:0000313" key="3">
    <source>
        <dbReference type="Proteomes" id="UP000467488"/>
    </source>
</evidence>
<sequence length="152" mass="17153">MLGLKQVHHIAIIATDYAMSKAFYCDILGFTLQSEVYREARDSWKGDLALNGQYVIELFSFPFPPERPSRPEACGLRHLAFSVDDIDAAVAHLESHNVKCEAIRVDPYGSCFKSRKNASRSLTIRTGCRWNCMSSKACHRRICPVTCRALLL</sequence>
<dbReference type="InterPro" id="IPR050383">
    <property type="entry name" value="GlyoxalaseI/FosfomycinResist"/>
</dbReference>
<reference evidence="2 3" key="1">
    <citation type="submission" date="2020-01" db="EMBL/GenBank/DDBJ databases">
        <title>Dynamics of blaIMP-6 dissemination in carbapenem resistant Enterobacteriacea isolated from regional surveillance in Osaka, Japan.</title>
        <authorList>
            <person name="Abe R."/>
            <person name="Akeda Y."/>
            <person name="Sugawara Y."/>
            <person name="Yamamoto N."/>
            <person name="Tomono K."/>
            <person name="Takeuchi D."/>
            <person name="Kawahara R."/>
            <person name="Hamada S."/>
        </authorList>
    </citation>
    <scope>NUCLEOTIDE SEQUENCE [LARGE SCALE GENOMIC DNA]</scope>
    <source>
        <strain evidence="2 3">E300</strain>
    </source>
</reference>
<dbReference type="NCBIfam" id="NF008551">
    <property type="entry name" value="PRK11478.1"/>
    <property type="match status" value="1"/>
</dbReference>
<dbReference type="Pfam" id="PF00903">
    <property type="entry name" value="Glyoxalase"/>
    <property type="match status" value="1"/>
</dbReference>
<dbReference type="PANTHER" id="PTHR21366:SF31">
    <property type="entry name" value="METALLOTHIOL TRANSFERASE FOSB"/>
    <property type="match status" value="1"/>
</dbReference>
<dbReference type="Proteomes" id="UP000467488">
    <property type="component" value="Chromosome"/>
</dbReference>
<dbReference type="InterPro" id="IPR029068">
    <property type="entry name" value="Glyas_Bleomycin-R_OHBP_Dase"/>
</dbReference>
<gene>
    <name evidence="2" type="ORF">EIMP300_78820</name>
</gene>
<dbReference type="InterPro" id="IPR037523">
    <property type="entry name" value="VOC_core"/>
</dbReference>
<dbReference type="PROSITE" id="PS51819">
    <property type="entry name" value="VOC"/>
    <property type="match status" value="1"/>
</dbReference>
<dbReference type="InterPro" id="IPR004360">
    <property type="entry name" value="Glyas_Fos-R_dOase_dom"/>
</dbReference>
<dbReference type="AlphaFoldDB" id="A0A8S0G1G8"/>
<protein>
    <recommendedName>
        <fullName evidence="1">VOC domain-containing protein</fullName>
    </recommendedName>
</protein>
<organism evidence="2 3">
    <name type="scientific">Escherichia coli</name>
    <dbReference type="NCBI Taxonomy" id="562"/>
    <lineage>
        <taxon>Bacteria</taxon>
        <taxon>Pseudomonadati</taxon>
        <taxon>Pseudomonadota</taxon>
        <taxon>Gammaproteobacteria</taxon>
        <taxon>Enterobacterales</taxon>
        <taxon>Enterobacteriaceae</taxon>
        <taxon>Escherichia</taxon>
    </lineage>
</organism>
<dbReference type="Gene3D" id="3.10.180.10">
    <property type="entry name" value="2,3-Dihydroxybiphenyl 1,2-Dioxygenase, domain 1"/>
    <property type="match status" value="1"/>
</dbReference>
<dbReference type="InterPro" id="IPR037478">
    <property type="entry name" value="YwkD-like_dom"/>
</dbReference>
<dbReference type="EMBL" id="AP022360">
    <property type="protein sequence ID" value="BBU86482.1"/>
    <property type="molecule type" value="Genomic_DNA"/>
</dbReference>
<accession>A0A8S0G1G8</accession>
<dbReference type="PANTHER" id="PTHR21366">
    <property type="entry name" value="GLYOXALASE FAMILY PROTEIN"/>
    <property type="match status" value="1"/>
</dbReference>